<gene>
    <name evidence="1" type="ORF">SAMN02745199_1235</name>
</gene>
<dbReference type="PANTHER" id="PTHR34374:SF1">
    <property type="entry name" value="LARGE RIBOSOMAL RNA SUBUNIT ACCUMULATION PROTEIN YCED HOMOLOG 1, CHLOROPLASTIC"/>
    <property type="match status" value="1"/>
</dbReference>
<dbReference type="InterPro" id="IPR003772">
    <property type="entry name" value="YceD"/>
</dbReference>
<dbReference type="STRING" id="1123380.SAMN02745199_1235"/>
<name>A0A1M5T9A7_9BACT</name>
<evidence type="ECO:0000313" key="2">
    <source>
        <dbReference type="Proteomes" id="UP000242592"/>
    </source>
</evidence>
<dbReference type="Proteomes" id="UP000242592">
    <property type="component" value="Unassembled WGS sequence"/>
</dbReference>
<accession>A0A1M5T9A7</accession>
<evidence type="ECO:0000313" key="1">
    <source>
        <dbReference type="EMBL" id="SHH47294.1"/>
    </source>
</evidence>
<reference evidence="2" key="1">
    <citation type="submission" date="2016-11" db="EMBL/GenBank/DDBJ databases">
        <authorList>
            <person name="Varghese N."/>
            <person name="Submissions S."/>
        </authorList>
    </citation>
    <scope>NUCLEOTIDE SEQUENCE [LARGE SCALE GENOMIC DNA]</scope>
    <source>
        <strain evidence="2">DSM 15807</strain>
    </source>
</reference>
<evidence type="ECO:0008006" key="3">
    <source>
        <dbReference type="Google" id="ProtNLM"/>
    </source>
</evidence>
<dbReference type="AlphaFoldDB" id="A0A1M5T9A7"/>
<protein>
    <recommendedName>
        <fullName evidence="3">DNA-binding protein</fullName>
    </recommendedName>
</protein>
<organism evidence="1 2">
    <name type="scientific">Thermosipho atlanticus DSM 15807</name>
    <dbReference type="NCBI Taxonomy" id="1123380"/>
    <lineage>
        <taxon>Bacteria</taxon>
        <taxon>Thermotogati</taxon>
        <taxon>Thermotogota</taxon>
        <taxon>Thermotogae</taxon>
        <taxon>Thermotogales</taxon>
        <taxon>Fervidobacteriaceae</taxon>
        <taxon>Thermosipho</taxon>
    </lineage>
</organism>
<dbReference type="OrthoDB" id="9790372at2"/>
<dbReference type="Pfam" id="PF02620">
    <property type="entry name" value="YceD"/>
    <property type="match status" value="1"/>
</dbReference>
<proteinExistence type="predicted"/>
<sequence>MDWKVKVKDVIANKRMKLEGFYEREYMDFHTGTYKVIEGKFYVKISLVYSDGTIIVGGFVKGKVERPCDRCLELSILEINGTIEGIYDLKNEPNFKDSEMENLKNVIYYKGDVIDLEDRIIEALVVSAPDVFLCKEDCKGLCPFCGENLNKNPGHKCPEKERFEEEFVDVRFKKLMKLKDELKNNNNN</sequence>
<dbReference type="RefSeq" id="WP_073073250.1">
    <property type="nucleotide sequence ID" value="NZ_FQXN01000004.1"/>
</dbReference>
<keyword evidence="2" id="KW-1185">Reference proteome</keyword>
<dbReference type="EMBL" id="FQXN01000004">
    <property type="protein sequence ID" value="SHH47294.1"/>
    <property type="molecule type" value="Genomic_DNA"/>
</dbReference>
<dbReference type="PANTHER" id="PTHR34374">
    <property type="entry name" value="LARGE RIBOSOMAL RNA SUBUNIT ACCUMULATION PROTEIN YCED HOMOLOG 1, CHLOROPLASTIC"/>
    <property type="match status" value="1"/>
</dbReference>